<dbReference type="Gene3D" id="3.10.450.50">
    <property type="match status" value="1"/>
</dbReference>
<dbReference type="InterPro" id="IPR037401">
    <property type="entry name" value="SnoaL-like"/>
</dbReference>
<proteinExistence type="predicted"/>
<organism evidence="2 3">
    <name type="scientific">Tardibacter chloracetimidivorans</name>
    <dbReference type="NCBI Taxonomy" id="1921510"/>
    <lineage>
        <taxon>Bacteria</taxon>
        <taxon>Pseudomonadati</taxon>
        <taxon>Pseudomonadota</taxon>
        <taxon>Alphaproteobacteria</taxon>
        <taxon>Sphingomonadales</taxon>
        <taxon>Sphingomonadaceae</taxon>
        <taxon>Tardibacter</taxon>
    </lineage>
</organism>
<dbReference type="KEGG" id="sphj:BSL82_11815"/>
<name>A0A1L3ZWA9_9SPHN</name>
<gene>
    <name evidence="2" type="ORF">BSL82_11815</name>
</gene>
<dbReference type="Proteomes" id="UP000182063">
    <property type="component" value="Chromosome"/>
</dbReference>
<dbReference type="Pfam" id="PF13577">
    <property type="entry name" value="SnoaL_4"/>
    <property type="match status" value="1"/>
</dbReference>
<dbReference type="OrthoDB" id="2860904at2"/>
<dbReference type="CDD" id="cd00531">
    <property type="entry name" value="NTF2_like"/>
    <property type="match status" value="1"/>
</dbReference>
<dbReference type="InterPro" id="IPR032710">
    <property type="entry name" value="NTF2-like_dom_sf"/>
</dbReference>
<dbReference type="STRING" id="1921510.BSL82_11815"/>
<evidence type="ECO:0000313" key="2">
    <source>
        <dbReference type="EMBL" id="API59913.1"/>
    </source>
</evidence>
<dbReference type="EMBL" id="CP018221">
    <property type="protein sequence ID" value="API59913.1"/>
    <property type="molecule type" value="Genomic_DNA"/>
</dbReference>
<sequence>MAGSADEEDIRRVITSYATAIDGRDWVKLGQCFTEDVTADYGPIGLWNSRDELVGYMASAHDDFGQTMHSLSNFDINVTGDDAVARTYFNALLPFRDRRPPIRVSGFYDDRLRRAGGAWRIAARTVVTAYVENMPTCPA</sequence>
<evidence type="ECO:0000259" key="1">
    <source>
        <dbReference type="Pfam" id="PF13577"/>
    </source>
</evidence>
<reference evidence="3" key="1">
    <citation type="submission" date="2016-11" db="EMBL/GenBank/DDBJ databases">
        <title>Complete Genome Sequence of alachlor-degrading Sphingomonas sp. strain JJ-A5.</title>
        <authorList>
            <person name="Lee H."/>
            <person name="Ka J.-O."/>
        </authorList>
    </citation>
    <scope>NUCLEOTIDE SEQUENCE [LARGE SCALE GENOMIC DNA]</scope>
    <source>
        <strain evidence="3">JJ-A5</strain>
    </source>
</reference>
<accession>A0A1L3ZWA9</accession>
<dbReference type="AlphaFoldDB" id="A0A1L3ZWA9"/>
<dbReference type="SUPFAM" id="SSF54427">
    <property type="entry name" value="NTF2-like"/>
    <property type="match status" value="1"/>
</dbReference>
<keyword evidence="3" id="KW-1185">Reference proteome</keyword>
<dbReference type="RefSeq" id="WP_072597703.1">
    <property type="nucleotide sequence ID" value="NZ_CP018221.1"/>
</dbReference>
<evidence type="ECO:0000313" key="3">
    <source>
        <dbReference type="Proteomes" id="UP000182063"/>
    </source>
</evidence>
<feature type="domain" description="SnoaL-like" evidence="1">
    <location>
        <begin position="5"/>
        <end position="125"/>
    </location>
</feature>
<protein>
    <recommendedName>
        <fullName evidence="1">SnoaL-like domain-containing protein</fullName>
    </recommendedName>
</protein>